<keyword evidence="3" id="KW-1185">Reference proteome</keyword>
<accession>A0A1B7MRI4</accession>
<dbReference type="OrthoDB" id="10577554at2759"/>
<dbReference type="InParanoid" id="A0A1B7MRI4"/>
<proteinExistence type="predicted"/>
<gene>
    <name evidence="2" type="ORF">K503DRAFT_802991</name>
</gene>
<protein>
    <submittedName>
        <fullName evidence="2">Uncharacterized protein</fullName>
    </submittedName>
</protein>
<dbReference type="Proteomes" id="UP000092154">
    <property type="component" value="Unassembled WGS sequence"/>
</dbReference>
<organism evidence="2 3">
    <name type="scientific">Rhizopogon vinicolor AM-OR11-026</name>
    <dbReference type="NCBI Taxonomy" id="1314800"/>
    <lineage>
        <taxon>Eukaryota</taxon>
        <taxon>Fungi</taxon>
        <taxon>Dikarya</taxon>
        <taxon>Basidiomycota</taxon>
        <taxon>Agaricomycotina</taxon>
        <taxon>Agaricomycetes</taxon>
        <taxon>Agaricomycetidae</taxon>
        <taxon>Boletales</taxon>
        <taxon>Suillineae</taxon>
        <taxon>Rhizopogonaceae</taxon>
        <taxon>Rhizopogon</taxon>
    </lineage>
</organism>
<evidence type="ECO:0000313" key="2">
    <source>
        <dbReference type="EMBL" id="OAX35214.1"/>
    </source>
</evidence>
<name>A0A1B7MRI4_9AGAM</name>
<sequence length="204" mass="22505">MRDPQQHVLLRHLRKFLRSSSLTEAVPPVLNEQPRDPLDSQRTPGSPAVSSATPPSTFKTHISNWWPIHAHHALLPIVYCNAAAGAPKNNKDAVPKEYFNDSPPNSNTQQPTATAAIDAGEHVPEDTPTRTMDQRRAHLEKLRLKRLRSKLAALTNPSSLRGVARRSPRLPANGNVKLEVEGGRLWKWQPGDGPEARGVLLAFG</sequence>
<dbReference type="EMBL" id="KV448520">
    <property type="protein sequence ID" value="OAX35214.1"/>
    <property type="molecule type" value="Genomic_DNA"/>
</dbReference>
<evidence type="ECO:0000313" key="3">
    <source>
        <dbReference type="Proteomes" id="UP000092154"/>
    </source>
</evidence>
<feature type="compositionally biased region" description="Low complexity" evidence="1">
    <location>
        <begin position="43"/>
        <end position="56"/>
    </location>
</feature>
<dbReference type="AlphaFoldDB" id="A0A1B7MRI4"/>
<reference evidence="2 3" key="1">
    <citation type="submission" date="2016-06" db="EMBL/GenBank/DDBJ databases">
        <title>Comparative genomics of the ectomycorrhizal sister species Rhizopogon vinicolor and Rhizopogon vesiculosus (Basidiomycota: Boletales) reveals a divergence of the mating type B locus.</title>
        <authorList>
            <consortium name="DOE Joint Genome Institute"/>
            <person name="Mujic A.B."/>
            <person name="Kuo A."/>
            <person name="Tritt A."/>
            <person name="Lipzen A."/>
            <person name="Chen C."/>
            <person name="Johnson J."/>
            <person name="Sharma A."/>
            <person name="Barry K."/>
            <person name="Grigoriev I.V."/>
            <person name="Spatafora J.W."/>
        </authorList>
    </citation>
    <scope>NUCLEOTIDE SEQUENCE [LARGE SCALE GENOMIC DNA]</scope>
    <source>
        <strain evidence="2 3">AM-OR11-026</strain>
    </source>
</reference>
<feature type="region of interest" description="Disordered" evidence="1">
    <location>
        <begin position="25"/>
        <end position="56"/>
    </location>
</feature>
<evidence type="ECO:0000256" key="1">
    <source>
        <dbReference type="SAM" id="MobiDB-lite"/>
    </source>
</evidence>